<organism evidence="2 3">
    <name type="scientific">Paraphaeosphaeria minitans</name>
    <dbReference type="NCBI Taxonomy" id="565426"/>
    <lineage>
        <taxon>Eukaryota</taxon>
        <taxon>Fungi</taxon>
        <taxon>Dikarya</taxon>
        <taxon>Ascomycota</taxon>
        <taxon>Pezizomycotina</taxon>
        <taxon>Dothideomycetes</taxon>
        <taxon>Pleosporomycetidae</taxon>
        <taxon>Pleosporales</taxon>
        <taxon>Massarineae</taxon>
        <taxon>Didymosphaeriaceae</taxon>
        <taxon>Paraphaeosphaeria</taxon>
    </lineage>
</organism>
<reference evidence="2" key="1">
    <citation type="journal article" date="2020" name="Mol. Plant Microbe Interact.">
        <title>Genome Sequence of the Biocontrol Agent Coniothyrium minitans strain Conio (IMI 134523).</title>
        <authorList>
            <person name="Patel D."/>
            <person name="Shittu T.A."/>
            <person name="Baroncelli R."/>
            <person name="Muthumeenakshi S."/>
            <person name="Osborne T.H."/>
            <person name="Janganan T.K."/>
            <person name="Sreenivasaprasad S."/>
        </authorList>
    </citation>
    <scope>NUCLEOTIDE SEQUENCE</scope>
    <source>
        <strain evidence="2">Conio</strain>
    </source>
</reference>
<dbReference type="OrthoDB" id="10265871at2759"/>
<dbReference type="Proteomes" id="UP000756921">
    <property type="component" value="Unassembled WGS sequence"/>
</dbReference>
<name>A0A9P6GG05_9PLEO</name>
<feature type="domain" description="Acyclic terpene utilisation N-terminal" evidence="1">
    <location>
        <begin position="114"/>
        <end position="174"/>
    </location>
</feature>
<proteinExistence type="predicted"/>
<dbReference type="PANTHER" id="PTHR47585:SF2">
    <property type="entry name" value="DUF1446 DOMAIN PROTEIN (AFU_ORTHOLOGUE AFUA_6G11420)"/>
    <property type="match status" value="1"/>
</dbReference>
<protein>
    <submittedName>
        <fullName evidence="2">Duf1446 domain-containing protein</fullName>
    </submittedName>
</protein>
<gene>
    <name evidence="2" type="ORF">PMIN01_06411</name>
</gene>
<feature type="domain" description="Acyclic terpene utilisation N-terminal" evidence="1">
    <location>
        <begin position="71"/>
        <end position="102"/>
    </location>
</feature>
<dbReference type="Pfam" id="PF07287">
    <property type="entry name" value="AtuA"/>
    <property type="match status" value="2"/>
</dbReference>
<evidence type="ECO:0000259" key="1">
    <source>
        <dbReference type="Pfam" id="PF07287"/>
    </source>
</evidence>
<comment type="caution">
    <text evidence="2">The sequence shown here is derived from an EMBL/GenBank/DDBJ whole genome shotgun (WGS) entry which is preliminary data.</text>
</comment>
<keyword evidence="3" id="KW-1185">Reference proteome</keyword>
<accession>A0A9P6GG05</accession>
<evidence type="ECO:0000313" key="3">
    <source>
        <dbReference type="Proteomes" id="UP000756921"/>
    </source>
</evidence>
<sequence>MSPNNSNTEQVVFELSFISALKPAIRDIANNKQRDAVNAGSCDPKPMTKVVQQLGKDHVIDLNVIIPSTSGLDLVCAQAYLGGVSIAEVLLCGAGVVICGRRSYVVEFKKELLRLKNYTNLVFPIGEIESNGESVITKEKTTSGIANVQTVTAQLLYEIQDPLYYSSDVTARREACK</sequence>
<dbReference type="InterPro" id="IPR010839">
    <property type="entry name" value="AtuA_N"/>
</dbReference>
<dbReference type="PANTHER" id="PTHR47585">
    <property type="match status" value="1"/>
</dbReference>
<dbReference type="EMBL" id="WJXW01000006">
    <property type="protein sequence ID" value="KAF9735006.1"/>
    <property type="molecule type" value="Genomic_DNA"/>
</dbReference>
<dbReference type="AlphaFoldDB" id="A0A9P6GG05"/>
<evidence type="ECO:0000313" key="2">
    <source>
        <dbReference type="EMBL" id="KAF9735006.1"/>
    </source>
</evidence>